<dbReference type="GO" id="GO:0008076">
    <property type="term" value="C:voltage-gated potassium channel complex"/>
    <property type="evidence" value="ECO:0007669"/>
    <property type="project" value="InterPro"/>
</dbReference>
<evidence type="ECO:0000256" key="7">
    <source>
        <dbReference type="ARBA" id="ARBA00022958"/>
    </source>
</evidence>
<keyword evidence="6" id="KW-0851">Voltage-gated channel</keyword>
<dbReference type="RefSeq" id="WP_038265383.1">
    <property type="nucleotide sequence ID" value="NZ_FSRH01000002.1"/>
</dbReference>
<dbReference type="Gene3D" id="1.20.5.110">
    <property type="match status" value="1"/>
</dbReference>
<name>A0A069RDU6_PEPLI</name>
<dbReference type="GO" id="GO:0001508">
    <property type="term" value="P:action potential"/>
    <property type="evidence" value="ECO:0007669"/>
    <property type="project" value="TreeGrafter"/>
</dbReference>
<feature type="domain" description="Ion transport" evidence="13">
    <location>
        <begin position="13"/>
        <end position="216"/>
    </location>
</feature>
<evidence type="ECO:0000256" key="11">
    <source>
        <dbReference type="ARBA" id="ARBA00023303"/>
    </source>
</evidence>
<evidence type="ECO:0000256" key="3">
    <source>
        <dbReference type="ARBA" id="ARBA00022538"/>
    </source>
</evidence>
<dbReference type="AlphaFoldDB" id="A0A069RDU6"/>
<dbReference type="PANTHER" id="PTHR11537:SF254">
    <property type="entry name" value="POTASSIUM VOLTAGE-GATED CHANNEL PROTEIN SHAB"/>
    <property type="match status" value="1"/>
</dbReference>
<evidence type="ECO:0000256" key="4">
    <source>
        <dbReference type="ARBA" id="ARBA00022692"/>
    </source>
</evidence>
<comment type="caution">
    <text evidence="14">The sequence shown here is derived from an EMBL/GenBank/DDBJ whole genome shotgun (WGS) entry which is preliminary data.</text>
</comment>
<dbReference type="Pfam" id="PF00520">
    <property type="entry name" value="Ion_trans"/>
    <property type="match status" value="1"/>
</dbReference>
<keyword evidence="7" id="KW-0630">Potassium</keyword>
<dbReference type="Gene3D" id="1.20.120.350">
    <property type="entry name" value="Voltage-gated potassium channels. Chain C"/>
    <property type="match status" value="1"/>
</dbReference>
<keyword evidence="15" id="KW-1185">Reference proteome</keyword>
<feature type="transmembrane region" description="Helical" evidence="12">
    <location>
        <begin position="12"/>
        <end position="33"/>
    </location>
</feature>
<keyword evidence="3" id="KW-0633">Potassium transport</keyword>
<feature type="transmembrane region" description="Helical" evidence="12">
    <location>
        <begin position="129"/>
        <end position="155"/>
    </location>
</feature>
<comment type="subcellular location">
    <subcellularLocation>
        <location evidence="1">Membrane</location>
        <topology evidence="1">Multi-pass membrane protein</topology>
    </subcellularLocation>
</comment>
<dbReference type="STRING" id="1121324.CLIT_11c02730"/>
<keyword evidence="10 12" id="KW-0472">Membrane</keyword>
<proteinExistence type="predicted"/>
<evidence type="ECO:0000256" key="10">
    <source>
        <dbReference type="ARBA" id="ARBA00023136"/>
    </source>
</evidence>
<keyword evidence="5" id="KW-0631">Potassium channel</keyword>
<dbReference type="Gene3D" id="1.10.287.70">
    <property type="match status" value="1"/>
</dbReference>
<dbReference type="OrthoDB" id="9810759at2"/>
<feature type="transmembrane region" description="Helical" evidence="12">
    <location>
        <begin position="195"/>
        <end position="217"/>
    </location>
</feature>
<keyword evidence="8 12" id="KW-1133">Transmembrane helix</keyword>
<dbReference type="eggNOG" id="COG1226">
    <property type="taxonomic scope" value="Bacteria"/>
</dbReference>
<dbReference type="PRINTS" id="PR00169">
    <property type="entry name" value="KCHANNEL"/>
</dbReference>
<evidence type="ECO:0000256" key="5">
    <source>
        <dbReference type="ARBA" id="ARBA00022826"/>
    </source>
</evidence>
<dbReference type="SUPFAM" id="SSF81324">
    <property type="entry name" value="Voltage-gated potassium channels"/>
    <property type="match status" value="1"/>
</dbReference>
<reference evidence="14 15" key="1">
    <citation type="submission" date="2014-03" db="EMBL/GenBank/DDBJ databases">
        <title>Genome sequence of Clostridium litorale W6, DSM 5388.</title>
        <authorList>
            <person name="Poehlein A."/>
            <person name="Jagirdar A."/>
            <person name="Khonsari B."/>
            <person name="Chibani C.M."/>
            <person name="Gutierrez Gutierrez D.A."/>
            <person name="Davydova E."/>
            <person name="Alghaithi H.S."/>
            <person name="Nair K.P."/>
            <person name="Dhamotharan K."/>
            <person name="Chandran L."/>
            <person name="G W."/>
            <person name="Daniel R."/>
        </authorList>
    </citation>
    <scope>NUCLEOTIDE SEQUENCE [LARGE SCALE GENOMIC DNA]</scope>
    <source>
        <strain evidence="14 15">W6</strain>
    </source>
</reference>
<dbReference type="Proteomes" id="UP000027946">
    <property type="component" value="Unassembled WGS sequence"/>
</dbReference>
<protein>
    <submittedName>
        <fullName evidence="14">Ion transport 2 domain-containing protein</fullName>
    </submittedName>
</protein>
<dbReference type="InterPro" id="IPR005821">
    <property type="entry name" value="Ion_trans_dom"/>
</dbReference>
<organism evidence="14 15">
    <name type="scientific">Peptoclostridium litorale DSM 5388</name>
    <dbReference type="NCBI Taxonomy" id="1121324"/>
    <lineage>
        <taxon>Bacteria</taxon>
        <taxon>Bacillati</taxon>
        <taxon>Bacillota</taxon>
        <taxon>Clostridia</taxon>
        <taxon>Peptostreptococcales</taxon>
        <taxon>Peptoclostridiaceae</taxon>
        <taxon>Peptoclostridium</taxon>
    </lineage>
</organism>
<feature type="transmembrane region" description="Helical" evidence="12">
    <location>
        <begin position="45"/>
        <end position="66"/>
    </location>
</feature>
<evidence type="ECO:0000259" key="13">
    <source>
        <dbReference type="Pfam" id="PF00520"/>
    </source>
</evidence>
<gene>
    <name evidence="14" type="ORF">CLIT_11c02730</name>
</gene>
<evidence type="ECO:0000256" key="6">
    <source>
        <dbReference type="ARBA" id="ARBA00022882"/>
    </source>
</evidence>
<dbReference type="InterPro" id="IPR028325">
    <property type="entry name" value="VG_K_chnl"/>
</dbReference>
<accession>A0A069RDU6</accession>
<evidence type="ECO:0000256" key="8">
    <source>
        <dbReference type="ARBA" id="ARBA00022989"/>
    </source>
</evidence>
<dbReference type="PANTHER" id="PTHR11537">
    <property type="entry name" value="VOLTAGE-GATED POTASSIUM CHANNEL"/>
    <property type="match status" value="1"/>
</dbReference>
<sequence>MTNKTLNKKSRIYYEVMIALLAVIAVSITFLDLMGKVDIESSPKLYYVELCILIIFTVDYFSRLFLSTDKPAFFKENIPDLIAIIPFSSFFRIFRAARLFRIMRFARIFKFLKFIIFAKKLKRNINSFVYTNGFIYIAYMTVAVILFGAIGIYHLEYGLTINKFEDALWWSFVTATTVGYGDISPVTSSGRILAAMLMLVGIGFIGMLTGTIATYFLSSRTVQVEKNQSRIVDLSELSEDEFKEALSFIQYLNSIFKKQKIDQRSCFM</sequence>
<keyword evidence="9" id="KW-0406">Ion transport</keyword>
<evidence type="ECO:0000256" key="12">
    <source>
        <dbReference type="SAM" id="Phobius"/>
    </source>
</evidence>
<evidence type="ECO:0000256" key="2">
    <source>
        <dbReference type="ARBA" id="ARBA00022448"/>
    </source>
</evidence>
<dbReference type="GO" id="GO:0005249">
    <property type="term" value="F:voltage-gated potassium channel activity"/>
    <property type="evidence" value="ECO:0007669"/>
    <property type="project" value="InterPro"/>
</dbReference>
<evidence type="ECO:0000256" key="1">
    <source>
        <dbReference type="ARBA" id="ARBA00004141"/>
    </source>
</evidence>
<keyword evidence="2" id="KW-0813">Transport</keyword>
<evidence type="ECO:0000313" key="14">
    <source>
        <dbReference type="EMBL" id="KDR95244.1"/>
    </source>
</evidence>
<keyword evidence="11" id="KW-0407">Ion channel</keyword>
<keyword evidence="4 12" id="KW-0812">Transmembrane</keyword>
<dbReference type="EMBL" id="JJMM01000011">
    <property type="protein sequence ID" value="KDR95244.1"/>
    <property type="molecule type" value="Genomic_DNA"/>
</dbReference>
<evidence type="ECO:0000313" key="15">
    <source>
        <dbReference type="Proteomes" id="UP000027946"/>
    </source>
</evidence>
<dbReference type="InterPro" id="IPR027359">
    <property type="entry name" value="Volt_channel_dom_sf"/>
</dbReference>
<evidence type="ECO:0000256" key="9">
    <source>
        <dbReference type="ARBA" id="ARBA00023065"/>
    </source>
</evidence>